<organism evidence="1 2">
    <name type="scientific">Pisolithus microcarpus 441</name>
    <dbReference type="NCBI Taxonomy" id="765257"/>
    <lineage>
        <taxon>Eukaryota</taxon>
        <taxon>Fungi</taxon>
        <taxon>Dikarya</taxon>
        <taxon>Basidiomycota</taxon>
        <taxon>Agaricomycotina</taxon>
        <taxon>Agaricomycetes</taxon>
        <taxon>Agaricomycetidae</taxon>
        <taxon>Boletales</taxon>
        <taxon>Sclerodermatineae</taxon>
        <taxon>Pisolithaceae</taxon>
        <taxon>Pisolithus</taxon>
    </lineage>
</organism>
<reference evidence="2" key="2">
    <citation type="submission" date="2015-01" db="EMBL/GenBank/DDBJ databases">
        <title>Evolutionary Origins and Diversification of the Mycorrhizal Mutualists.</title>
        <authorList>
            <consortium name="DOE Joint Genome Institute"/>
            <consortium name="Mycorrhizal Genomics Consortium"/>
            <person name="Kohler A."/>
            <person name="Kuo A."/>
            <person name="Nagy L.G."/>
            <person name="Floudas D."/>
            <person name="Copeland A."/>
            <person name="Barry K.W."/>
            <person name="Cichocki N."/>
            <person name="Veneault-Fourrey C."/>
            <person name="LaButti K."/>
            <person name="Lindquist E.A."/>
            <person name="Lipzen A."/>
            <person name="Lundell T."/>
            <person name="Morin E."/>
            <person name="Murat C."/>
            <person name="Riley R."/>
            <person name="Ohm R."/>
            <person name="Sun H."/>
            <person name="Tunlid A."/>
            <person name="Henrissat B."/>
            <person name="Grigoriev I.V."/>
            <person name="Hibbett D.S."/>
            <person name="Martin F."/>
        </authorList>
    </citation>
    <scope>NUCLEOTIDE SEQUENCE [LARGE SCALE GENOMIC DNA]</scope>
    <source>
        <strain evidence="2">441</strain>
    </source>
</reference>
<keyword evidence="2" id="KW-1185">Reference proteome</keyword>
<proteinExistence type="predicted"/>
<protein>
    <submittedName>
        <fullName evidence="1">Uncharacterized protein</fullName>
    </submittedName>
</protein>
<accession>A0A0C9YI48</accession>
<dbReference type="HOGENOM" id="CLU_2838220_0_0_1"/>
<evidence type="ECO:0000313" key="2">
    <source>
        <dbReference type="Proteomes" id="UP000054018"/>
    </source>
</evidence>
<evidence type="ECO:0000313" key="1">
    <source>
        <dbReference type="EMBL" id="KIK24735.1"/>
    </source>
</evidence>
<dbReference type="Proteomes" id="UP000054018">
    <property type="component" value="Unassembled WGS sequence"/>
</dbReference>
<reference evidence="1 2" key="1">
    <citation type="submission" date="2014-04" db="EMBL/GenBank/DDBJ databases">
        <authorList>
            <consortium name="DOE Joint Genome Institute"/>
            <person name="Kuo A."/>
            <person name="Kohler A."/>
            <person name="Costa M.D."/>
            <person name="Nagy L.G."/>
            <person name="Floudas D."/>
            <person name="Copeland A."/>
            <person name="Barry K.W."/>
            <person name="Cichocki N."/>
            <person name="Veneault-Fourrey C."/>
            <person name="LaButti K."/>
            <person name="Lindquist E.A."/>
            <person name="Lipzen A."/>
            <person name="Lundell T."/>
            <person name="Morin E."/>
            <person name="Murat C."/>
            <person name="Sun H."/>
            <person name="Tunlid A."/>
            <person name="Henrissat B."/>
            <person name="Grigoriev I.V."/>
            <person name="Hibbett D.S."/>
            <person name="Martin F."/>
            <person name="Nordberg H.P."/>
            <person name="Cantor M.N."/>
            <person name="Hua S.X."/>
        </authorList>
    </citation>
    <scope>NUCLEOTIDE SEQUENCE [LARGE SCALE GENOMIC DNA]</scope>
    <source>
        <strain evidence="1 2">441</strain>
    </source>
</reference>
<dbReference type="AlphaFoldDB" id="A0A0C9YI48"/>
<dbReference type="EMBL" id="KN833713">
    <property type="protein sequence ID" value="KIK24735.1"/>
    <property type="molecule type" value="Genomic_DNA"/>
</dbReference>
<feature type="non-terminal residue" evidence="1">
    <location>
        <position position="66"/>
    </location>
</feature>
<gene>
    <name evidence="1" type="ORF">PISMIDRAFT_677810</name>
</gene>
<sequence>MEGLYSNFSDRGVIGGTVYFLTWPLGPAQLVSILGSCLCCLAGEVGRFTECDEGLVAAVLGVLNTD</sequence>
<name>A0A0C9YI48_9AGAM</name>